<sequence length="914" mass="102197">MILDSDSLEFYTLLHANEIASHFDIVGHGFVARYTGRKAVESTSLLRMVGAPQGMIMNQEESSYFESVIKQFFNHILSFRHQTVQGQQRQQHQYRWLSWQEGEMRRMIGCNDEKMNMMQVLVVNVVHNELVHNSQDSSLNIDGKRLGIVDIGVSVRGTVPPNVDVSDFEDRVNDFFEDSGVILLDLLSNGGGFANEITDDISFEADFNRYAYFTNVASLDTLDPAASAPSMMPVAHPTLQPNPEKSNVGNDGTFIALLYLVLVLLVSVSLLFGCYRVRKDEKESEGTSTYTGTEAAVRFAEKKALNEVECNLGWDDDDGTISTISPSIVTCQKEKKSGILKMILGTLCSQRSTEKTYRNDSIVEEFDWTAKRKSYSSSSQEQTDHSSETHLFSENQVNDGEFLDDDCSTSDTFGPNNLKATIPCDLPALQAPDHGKYVDQRQVELIDALDRAYRRLCQSHSRESLLMRQKVAMHSMPHIFDNLSTADSYNSSLAVRTTNSAIPTSKRQDVKMDRRASFPPTRKPKRHLYSTHPKTQHLALDPGESASVKNKSYSRSRSPVVDPPLVFRSEYIKDNTSVAESLCPSTVACSSTLSDPHVSRRVNVGRSERDDASVVDSVLTRSTMSARSMRRARSFSPASRRAQMGRRRHASFRLPRESHTFSRSRNILDDGSVADSHSLSIDAQSTTSAPPMLSRANSSLSRQIPYSTLPDLNKSSHSRDTMDDASVGNSIGARSAMSAPPLGGKRMQDTSFRRKMGRRSAYSTLTRTRNGAIRTEQPVSRENWLSSFQLPANWSRHGGLVMKSSNQSTTKIEQSLEKKTDSMGFIPIDMDSSQFHDLSFFRDKSSTSLANNRQNSNSQLSTSSLRDDKQEEIRLGRRIFDNGKVPSLRMIIQTAEAQREMGELDKAEGQPEQT</sequence>
<dbReference type="EMBL" id="HBGN01002908">
    <property type="protein sequence ID" value="CAD9315535.1"/>
    <property type="molecule type" value="Transcribed_RNA"/>
</dbReference>
<feature type="region of interest" description="Disordered" evidence="1">
    <location>
        <begin position="682"/>
        <end position="748"/>
    </location>
</feature>
<accession>A0A7S1YPQ5</accession>
<evidence type="ECO:0000313" key="2">
    <source>
        <dbReference type="EMBL" id="CAD9315535.1"/>
    </source>
</evidence>
<feature type="region of interest" description="Disordered" evidence="1">
    <location>
        <begin position="590"/>
        <end position="609"/>
    </location>
</feature>
<evidence type="ECO:0000256" key="1">
    <source>
        <dbReference type="SAM" id="MobiDB-lite"/>
    </source>
</evidence>
<gene>
    <name evidence="2" type="ORF">DBRI1063_LOCUS1942</name>
</gene>
<dbReference type="AlphaFoldDB" id="A0A7S1YPQ5"/>
<feature type="compositionally biased region" description="Basic and acidic residues" evidence="1">
    <location>
        <begin position="506"/>
        <end position="516"/>
    </location>
</feature>
<proteinExistence type="predicted"/>
<organism evidence="2">
    <name type="scientific">Ditylum brightwellii</name>
    <dbReference type="NCBI Taxonomy" id="49249"/>
    <lineage>
        <taxon>Eukaryota</taxon>
        <taxon>Sar</taxon>
        <taxon>Stramenopiles</taxon>
        <taxon>Ochrophyta</taxon>
        <taxon>Bacillariophyta</taxon>
        <taxon>Mediophyceae</taxon>
        <taxon>Lithodesmiophycidae</taxon>
        <taxon>Lithodesmiales</taxon>
        <taxon>Lithodesmiaceae</taxon>
        <taxon>Ditylum</taxon>
    </lineage>
</organism>
<feature type="region of interest" description="Disordered" evidence="1">
    <location>
        <begin position="848"/>
        <end position="868"/>
    </location>
</feature>
<feature type="compositionally biased region" description="Polar residues" evidence="1">
    <location>
        <begin position="547"/>
        <end position="557"/>
    </location>
</feature>
<feature type="region of interest" description="Disordered" evidence="1">
    <location>
        <begin position="624"/>
        <end position="669"/>
    </location>
</feature>
<name>A0A7S1YPQ5_9STRA</name>
<feature type="compositionally biased region" description="Low complexity" evidence="1">
    <location>
        <begin position="848"/>
        <end position="864"/>
    </location>
</feature>
<feature type="compositionally biased region" description="Polar residues" evidence="1">
    <location>
        <begin position="682"/>
        <end position="706"/>
    </location>
</feature>
<reference evidence="2" key="1">
    <citation type="submission" date="2021-01" db="EMBL/GenBank/DDBJ databases">
        <authorList>
            <person name="Corre E."/>
            <person name="Pelletier E."/>
            <person name="Niang G."/>
            <person name="Scheremetjew M."/>
            <person name="Finn R."/>
            <person name="Kale V."/>
            <person name="Holt S."/>
            <person name="Cochrane G."/>
            <person name="Meng A."/>
            <person name="Brown T."/>
            <person name="Cohen L."/>
        </authorList>
    </citation>
    <scope>NUCLEOTIDE SEQUENCE</scope>
    <source>
        <strain evidence="2">Pop2</strain>
    </source>
</reference>
<feature type="region of interest" description="Disordered" evidence="1">
    <location>
        <begin position="501"/>
        <end position="560"/>
    </location>
</feature>
<protein>
    <submittedName>
        <fullName evidence="2">Uncharacterized protein</fullName>
    </submittedName>
</protein>